<dbReference type="InParanoid" id="A0A067MGB2"/>
<evidence type="ECO:0000313" key="2">
    <source>
        <dbReference type="Proteomes" id="UP000027195"/>
    </source>
</evidence>
<sequence length="57" mass="6538">MIPQSKILLRVNVVRFLRELKRRSLFHNTHQHHHMACTPWATDGATATASWTGTLLS</sequence>
<organism evidence="1 2">
    <name type="scientific">Botryobasidium botryosum (strain FD-172 SS1)</name>
    <dbReference type="NCBI Taxonomy" id="930990"/>
    <lineage>
        <taxon>Eukaryota</taxon>
        <taxon>Fungi</taxon>
        <taxon>Dikarya</taxon>
        <taxon>Basidiomycota</taxon>
        <taxon>Agaricomycotina</taxon>
        <taxon>Agaricomycetes</taxon>
        <taxon>Cantharellales</taxon>
        <taxon>Botryobasidiaceae</taxon>
        <taxon>Botryobasidium</taxon>
    </lineage>
</organism>
<dbReference type="Proteomes" id="UP000027195">
    <property type="component" value="Unassembled WGS sequence"/>
</dbReference>
<dbReference type="EMBL" id="KL198037">
    <property type="protein sequence ID" value="KDQ14564.1"/>
    <property type="molecule type" value="Genomic_DNA"/>
</dbReference>
<reference evidence="2" key="1">
    <citation type="journal article" date="2014" name="Proc. Natl. Acad. Sci. U.S.A.">
        <title>Extensive sampling of basidiomycete genomes demonstrates inadequacy of the white-rot/brown-rot paradigm for wood decay fungi.</title>
        <authorList>
            <person name="Riley R."/>
            <person name="Salamov A.A."/>
            <person name="Brown D.W."/>
            <person name="Nagy L.G."/>
            <person name="Floudas D."/>
            <person name="Held B.W."/>
            <person name="Levasseur A."/>
            <person name="Lombard V."/>
            <person name="Morin E."/>
            <person name="Otillar R."/>
            <person name="Lindquist E.A."/>
            <person name="Sun H."/>
            <person name="LaButti K.M."/>
            <person name="Schmutz J."/>
            <person name="Jabbour D."/>
            <person name="Luo H."/>
            <person name="Baker S.E."/>
            <person name="Pisabarro A.G."/>
            <person name="Walton J.D."/>
            <person name="Blanchette R.A."/>
            <person name="Henrissat B."/>
            <person name="Martin F."/>
            <person name="Cullen D."/>
            <person name="Hibbett D.S."/>
            <person name="Grigoriev I.V."/>
        </authorList>
    </citation>
    <scope>NUCLEOTIDE SEQUENCE [LARGE SCALE GENOMIC DNA]</scope>
    <source>
        <strain evidence="2">FD-172 SS1</strain>
    </source>
</reference>
<evidence type="ECO:0000313" key="1">
    <source>
        <dbReference type="EMBL" id="KDQ14564.1"/>
    </source>
</evidence>
<keyword evidence="2" id="KW-1185">Reference proteome</keyword>
<protein>
    <submittedName>
        <fullName evidence="1">Uncharacterized protein</fullName>
    </submittedName>
</protein>
<dbReference type="HOGENOM" id="CLU_2996239_0_0_1"/>
<proteinExistence type="predicted"/>
<name>A0A067MGB2_BOTB1</name>
<dbReference type="AlphaFoldDB" id="A0A067MGB2"/>
<gene>
    <name evidence="1" type="ORF">BOTBODRAFT_345968</name>
</gene>
<accession>A0A067MGB2</accession>